<keyword evidence="3" id="KW-0418">Kinase</keyword>
<keyword evidence="4" id="KW-1185">Reference proteome</keyword>
<dbReference type="Gene3D" id="1.10.510.10">
    <property type="entry name" value="Transferase(Phosphotransferase) domain 1"/>
    <property type="match status" value="2"/>
</dbReference>
<feature type="region of interest" description="Disordered" evidence="1">
    <location>
        <begin position="556"/>
        <end position="589"/>
    </location>
</feature>
<proteinExistence type="predicted"/>
<evidence type="ECO:0000259" key="2">
    <source>
        <dbReference type="PROSITE" id="PS50011"/>
    </source>
</evidence>
<protein>
    <submittedName>
        <fullName evidence="3">Kinase-like protein</fullName>
    </submittedName>
</protein>
<organism evidence="3 4">
    <name type="scientific">Viridothelium virens</name>
    <name type="common">Speckled blister lichen</name>
    <name type="synonym">Trypethelium virens</name>
    <dbReference type="NCBI Taxonomy" id="1048519"/>
    <lineage>
        <taxon>Eukaryota</taxon>
        <taxon>Fungi</taxon>
        <taxon>Dikarya</taxon>
        <taxon>Ascomycota</taxon>
        <taxon>Pezizomycotina</taxon>
        <taxon>Dothideomycetes</taxon>
        <taxon>Dothideomycetes incertae sedis</taxon>
        <taxon>Trypetheliales</taxon>
        <taxon>Trypetheliaceae</taxon>
        <taxon>Viridothelium</taxon>
    </lineage>
</organism>
<feature type="domain" description="Protein kinase" evidence="2">
    <location>
        <begin position="203"/>
        <end position="546"/>
    </location>
</feature>
<dbReference type="InterPro" id="IPR000719">
    <property type="entry name" value="Prot_kinase_dom"/>
</dbReference>
<dbReference type="SUPFAM" id="SSF56112">
    <property type="entry name" value="Protein kinase-like (PK-like)"/>
    <property type="match status" value="1"/>
</dbReference>
<feature type="compositionally biased region" description="Low complexity" evidence="1">
    <location>
        <begin position="564"/>
        <end position="576"/>
    </location>
</feature>
<sequence length="589" mass="68061">MSSFSISEADKIAASNGQVTIGNSETMELREALKKRLRKERIECPQFSQQHFIPWPAQKKLITEDTIRKVIIAEHPHLNHNEVKQYVQRTFQKASTLFAILAYMKSPQEICGLLDEGITDEQLPLRRKTHGLEGKALASQWILEARPGDGKTAARIKLINDWQPDQREKFSKAQRLMTAPVFQRNVRLPLDDDVVLPFMYPEGNKKRPETRGGYSEIQIRRPYEWHHDFWDCLDDANEERLVAIKKLLTTDDREINNEIENLQRVGGKHDHLMELFAYFEYKDRMHLILPYADADLRQYWEENPSPNFNAGTVLWSVEQMHGIADGLLKVHEFTPSWPPEPKEDARKQPELDANIQIQSGEKIYGRHGDFKPENILWFSSGPDGGGMLKIADYGLCRFHGRESRSQSNPHHIAYSFTYEPPEIRLGKCVSRAYDFWSLGCVYLEFITWLMQGNIGIEAFSDARMAPHNTIPRLSEDIFFTMIKSGDEPQAEVRKAVVEWVQDLHKHERCSLLVHDLLDLIMNDMLCIDPDTRIKAMDLRDSLKGFLNRAKEDNHYLLAPTPNAPRRTPVPKRTPVVRFEEQDHTGSSSI</sequence>
<evidence type="ECO:0000256" key="1">
    <source>
        <dbReference type="SAM" id="MobiDB-lite"/>
    </source>
</evidence>
<dbReference type="InterPro" id="IPR011009">
    <property type="entry name" value="Kinase-like_dom_sf"/>
</dbReference>
<dbReference type="OrthoDB" id="1046782at2759"/>
<dbReference type="GO" id="GO:0005524">
    <property type="term" value="F:ATP binding"/>
    <property type="evidence" value="ECO:0007669"/>
    <property type="project" value="InterPro"/>
</dbReference>
<dbReference type="EMBL" id="ML991787">
    <property type="protein sequence ID" value="KAF2236035.1"/>
    <property type="molecule type" value="Genomic_DNA"/>
</dbReference>
<evidence type="ECO:0000313" key="4">
    <source>
        <dbReference type="Proteomes" id="UP000800092"/>
    </source>
</evidence>
<evidence type="ECO:0000313" key="3">
    <source>
        <dbReference type="EMBL" id="KAF2236035.1"/>
    </source>
</evidence>
<accession>A0A6A6HD70</accession>
<dbReference type="AlphaFoldDB" id="A0A6A6HD70"/>
<gene>
    <name evidence="3" type="ORF">EV356DRAFT_482555</name>
</gene>
<dbReference type="GO" id="GO:0004674">
    <property type="term" value="F:protein serine/threonine kinase activity"/>
    <property type="evidence" value="ECO:0007669"/>
    <property type="project" value="TreeGrafter"/>
</dbReference>
<keyword evidence="3" id="KW-0808">Transferase</keyword>
<dbReference type="PANTHER" id="PTHR24359">
    <property type="entry name" value="SERINE/THREONINE-PROTEIN KINASE SBK1"/>
    <property type="match status" value="1"/>
</dbReference>
<name>A0A6A6HD70_VIRVR</name>
<reference evidence="3" key="1">
    <citation type="journal article" date="2020" name="Stud. Mycol.">
        <title>101 Dothideomycetes genomes: a test case for predicting lifestyles and emergence of pathogens.</title>
        <authorList>
            <person name="Haridas S."/>
            <person name="Albert R."/>
            <person name="Binder M."/>
            <person name="Bloem J."/>
            <person name="Labutti K."/>
            <person name="Salamov A."/>
            <person name="Andreopoulos B."/>
            <person name="Baker S."/>
            <person name="Barry K."/>
            <person name="Bills G."/>
            <person name="Bluhm B."/>
            <person name="Cannon C."/>
            <person name="Castanera R."/>
            <person name="Culley D."/>
            <person name="Daum C."/>
            <person name="Ezra D."/>
            <person name="Gonzalez J."/>
            <person name="Henrissat B."/>
            <person name="Kuo A."/>
            <person name="Liang C."/>
            <person name="Lipzen A."/>
            <person name="Lutzoni F."/>
            <person name="Magnuson J."/>
            <person name="Mondo S."/>
            <person name="Nolan M."/>
            <person name="Ohm R."/>
            <person name="Pangilinan J."/>
            <person name="Park H.-J."/>
            <person name="Ramirez L."/>
            <person name="Alfaro M."/>
            <person name="Sun H."/>
            <person name="Tritt A."/>
            <person name="Yoshinaga Y."/>
            <person name="Zwiers L.-H."/>
            <person name="Turgeon B."/>
            <person name="Goodwin S."/>
            <person name="Spatafora J."/>
            <person name="Crous P."/>
            <person name="Grigoriev I."/>
        </authorList>
    </citation>
    <scope>NUCLEOTIDE SEQUENCE</scope>
    <source>
        <strain evidence="3">Tuck. ex Michener</strain>
    </source>
</reference>
<dbReference type="SMART" id="SM00220">
    <property type="entry name" value="S_TKc"/>
    <property type="match status" value="1"/>
</dbReference>
<dbReference type="Pfam" id="PF00069">
    <property type="entry name" value="Pkinase"/>
    <property type="match status" value="1"/>
</dbReference>
<dbReference type="Proteomes" id="UP000800092">
    <property type="component" value="Unassembled WGS sequence"/>
</dbReference>
<dbReference type="PROSITE" id="PS50011">
    <property type="entry name" value="PROTEIN_KINASE_DOM"/>
    <property type="match status" value="1"/>
</dbReference>
<dbReference type="PANTHER" id="PTHR24359:SF1">
    <property type="entry name" value="INHIBITOR OF NUCLEAR FACTOR KAPPA-B KINASE EPSILON SUBUNIT HOMOLOG 1-RELATED"/>
    <property type="match status" value="1"/>
</dbReference>